<dbReference type="Pfam" id="PF04306">
    <property type="entry name" value="DUF456"/>
    <property type="match status" value="1"/>
</dbReference>
<evidence type="ECO:0000313" key="3">
    <source>
        <dbReference type="Proteomes" id="UP001623041"/>
    </source>
</evidence>
<keyword evidence="1" id="KW-0812">Transmembrane</keyword>
<accession>A0ABW8RC81</accession>
<gene>
    <name evidence="2" type="ORF">ACJEBI_06170</name>
</gene>
<evidence type="ECO:0000256" key="1">
    <source>
        <dbReference type="SAM" id="Phobius"/>
    </source>
</evidence>
<keyword evidence="3" id="KW-1185">Reference proteome</keyword>
<proteinExistence type="predicted"/>
<keyword evidence="1" id="KW-1133">Transmembrane helix</keyword>
<name>A0ABW8RC81_9BACI</name>
<dbReference type="PANTHER" id="PTHR39165:SF1">
    <property type="entry name" value="DUF456 DOMAIN-CONTAINING PROTEIN"/>
    <property type="match status" value="1"/>
</dbReference>
<protein>
    <submittedName>
        <fullName evidence="2">DUF456 domain-containing protein</fullName>
    </submittedName>
</protein>
<comment type="caution">
    <text evidence="2">The sequence shown here is derived from an EMBL/GenBank/DDBJ whole genome shotgun (WGS) entry which is preliminary data.</text>
</comment>
<evidence type="ECO:0000313" key="2">
    <source>
        <dbReference type="EMBL" id="MFK9091060.1"/>
    </source>
</evidence>
<reference evidence="2 3" key="1">
    <citation type="submission" date="2024-11" db="EMBL/GenBank/DDBJ databases">
        <authorList>
            <person name="Lucas J.A."/>
        </authorList>
    </citation>
    <scope>NUCLEOTIDE SEQUENCE [LARGE SCALE GENOMIC DNA]</scope>
    <source>
        <strain evidence="2 3">Z 5.4</strain>
    </source>
</reference>
<dbReference type="EMBL" id="JBJHQH010000003">
    <property type="protein sequence ID" value="MFK9091060.1"/>
    <property type="molecule type" value="Genomic_DNA"/>
</dbReference>
<sequence length="164" mass="18187">MVQILDILFWVIIIACFIFSFIGLVYPIIPSVLLIWAGVVLYHFGINSNELTWITWTMLGLLTVLLFLADYLANLHFVDKAGGSKWGTRAATIGLIVGSFVIPPFGVIIVPFALVLFAEMMQKKTFQESIKVAFATLIAFFSGTFAKAIIQLIMIGVFVFGVIF</sequence>
<feature type="transmembrane region" description="Helical" evidence="1">
    <location>
        <begin position="130"/>
        <end position="163"/>
    </location>
</feature>
<organism evidence="2 3">
    <name type="scientific">Bacillus salipaludis</name>
    <dbReference type="NCBI Taxonomy" id="2547811"/>
    <lineage>
        <taxon>Bacteria</taxon>
        <taxon>Bacillati</taxon>
        <taxon>Bacillota</taxon>
        <taxon>Bacilli</taxon>
        <taxon>Bacillales</taxon>
        <taxon>Bacillaceae</taxon>
        <taxon>Bacillus</taxon>
    </lineage>
</organism>
<feature type="transmembrane region" description="Helical" evidence="1">
    <location>
        <begin position="7"/>
        <end position="22"/>
    </location>
</feature>
<keyword evidence="1" id="KW-0472">Membrane</keyword>
<dbReference type="Proteomes" id="UP001623041">
    <property type="component" value="Unassembled WGS sequence"/>
</dbReference>
<dbReference type="RefSeq" id="WP_406579737.1">
    <property type="nucleotide sequence ID" value="NZ_JBJHQH010000003.1"/>
</dbReference>
<dbReference type="PANTHER" id="PTHR39165">
    <property type="entry name" value="IG HYPOTHETICAL 17883"/>
    <property type="match status" value="1"/>
</dbReference>
<feature type="transmembrane region" description="Helical" evidence="1">
    <location>
        <begin position="93"/>
        <end position="118"/>
    </location>
</feature>
<feature type="transmembrane region" description="Helical" evidence="1">
    <location>
        <begin position="53"/>
        <end position="73"/>
    </location>
</feature>
<dbReference type="InterPro" id="IPR007403">
    <property type="entry name" value="DUF456"/>
</dbReference>